<proteinExistence type="predicted"/>
<dbReference type="Proteomes" id="UP001175228">
    <property type="component" value="Unassembled WGS sequence"/>
</dbReference>
<organism evidence="1 2">
    <name type="scientific">Armillaria luteobubalina</name>
    <dbReference type="NCBI Taxonomy" id="153913"/>
    <lineage>
        <taxon>Eukaryota</taxon>
        <taxon>Fungi</taxon>
        <taxon>Dikarya</taxon>
        <taxon>Basidiomycota</taxon>
        <taxon>Agaricomycotina</taxon>
        <taxon>Agaricomycetes</taxon>
        <taxon>Agaricomycetidae</taxon>
        <taxon>Agaricales</taxon>
        <taxon>Marasmiineae</taxon>
        <taxon>Physalacriaceae</taxon>
        <taxon>Armillaria</taxon>
    </lineage>
</organism>
<evidence type="ECO:0000313" key="1">
    <source>
        <dbReference type="EMBL" id="KAK0502364.1"/>
    </source>
</evidence>
<name>A0AA39UXU8_9AGAR</name>
<reference evidence="1" key="1">
    <citation type="submission" date="2023-06" db="EMBL/GenBank/DDBJ databases">
        <authorList>
            <consortium name="Lawrence Berkeley National Laboratory"/>
            <person name="Ahrendt S."/>
            <person name="Sahu N."/>
            <person name="Indic B."/>
            <person name="Wong-Bajracharya J."/>
            <person name="Merenyi Z."/>
            <person name="Ke H.-M."/>
            <person name="Monk M."/>
            <person name="Kocsube S."/>
            <person name="Drula E."/>
            <person name="Lipzen A."/>
            <person name="Balint B."/>
            <person name="Henrissat B."/>
            <person name="Andreopoulos B."/>
            <person name="Martin F.M."/>
            <person name="Harder C.B."/>
            <person name="Rigling D."/>
            <person name="Ford K.L."/>
            <person name="Foster G.D."/>
            <person name="Pangilinan J."/>
            <person name="Papanicolaou A."/>
            <person name="Barry K."/>
            <person name="LaButti K."/>
            <person name="Viragh M."/>
            <person name="Koriabine M."/>
            <person name="Yan M."/>
            <person name="Riley R."/>
            <person name="Champramary S."/>
            <person name="Plett K.L."/>
            <person name="Tsai I.J."/>
            <person name="Slot J."/>
            <person name="Sipos G."/>
            <person name="Plett J."/>
            <person name="Nagy L.G."/>
            <person name="Grigoriev I.V."/>
        </authorList>
    </citation>
    <scope>NUCLEOTIDE SEQUENCE</scope>
    <source>
        <strain evidence="1">HWK02</strain>
    </source>
</reference>
<keyword evidence="2" id="KW-1185">Reference proteome</keyword>
<comment type="caution">
    <text evidence="1">The sequence shown here is derived from an EMBL/GenBank/DDBJ whole genome shotgun (WGS) entry which is preliminary data.</text>
</comment>
<accession>A0AA39UXU8</accession>
<sequence length="83" mass="9454">MPAPLLICALCVTSHSSCPDVTDYFQKSAVYRRTLMRNAIRVNNFIVHQAKRYRRKGRSASVGSIQPGGNQNQLQDRFLLLKF</sequence>
<dbReference type="AlphaFoldDB" id="A0AA39UXU8"/>
<protein>
    <submittedName>
        <fullName evidence="1">Uncharacterized protein</fullName>
    </submittedName>
</protein>
<gene>
    <name evidence="1" type="ORF">EDD18DRAFT_1140481</name>
</gene>
<dbReference type="EMBL" id="JAUEPU010000005">
    <property type="protein sequence ID" value="KAK0502364.1"/>
    <property type="molecule type" value="Genomic_DNA"/>
</dbReference>
<evidence type="ECO:0000313" key="2">
    <source>
        <dbReference type="Proteomes" id="UP001175228"/>
    </source>
</evidence>